<dbReference type="EMBL" id="SACT01000001">
    <property type="protein sequence ID" value="RVT53988.1"/>
    <property type="molecule type" value="Genomic_DNA"/>
</dbReference>
<feature type="compositionally biased region" description="Low complexity" evidence="1">
    <location>
        <begin position="30"/>
        <end position="44"/>
    </location>
</feature>
<evidence type="ECO:0000313" key="3">
    <source>
        <dbReference type="Proteomes" id="UP000288178"/>
    </source>
</evidence>
<dbReference type="AlphaFoldDB" id="A0A3S2UB37"/>
<gene>
    <name evidence="2" type="ORF">ENE75_03675</name>
</gene>
<comment type="caution">
    <text evidence="2">The sequence shown here is derived from an EMBL/GenBank/DDBJ whole genome shotgun (WGS) entry which is preliminary data.</text>
</comment>
<accession>A0A3S2UB37</accession>
<dbReference type="NCBIfam" id="NF047539">
    <property type="entry name" value="XAC2610_fam"/>
    <property type="match status" value="1"/>
</dbReference>
<sequence length="196" mass="20791">MLAAVLTAGLAGGCDRRVPDSAPADIPSETTSASAPTASSADTARAALPPDSVAAAGFVVTAQGERTGDVLQVQRLVVRRAGLSEPVQVIDGLQTETPWPPDAPGLEAVDMNFDGHVDLRLIEFRTAGPNTPWRHWLYDPGSARFVASEALDALSPTRFDAERRVVIVDWRDGAARHGRDAYAWQDGALQRATIGP</sequence>
<feature type="region of interest" description="Disordered" evidence="1">
    <location>
        <begin position="13"/>
        <end position="44"/>
    </location>
</feature>
<keyword evidence="3" id="KW-1185">Reference proteome</keyword>
<evidence type="ECO:0000256" key="1">
    <source>
        <dbReference type="SAM" id="MobiDB-lite"/>
    </source>
</evidence>
<organism evidence="2 3">
    <name type="scientific">Rubrivivax albus</name>
    <dbReference type="NCBI Taxonomy" id="2499835"/>
    <lineage>
        <taxon>Bacteria</taxon>
        <taxon>Pseudomonadati</taxon>
        <taxon>Pseudomonadota</taxon>
        <taxon>Betaproteobacteria</taxon>
        <taxon>Burkholderiales</taxon>
        <taxon>Sphaerotilaceae</taxon>
        <taxon>Rubrivivax</taxon>
    </lineage>
</organism>
<protein>
    <submittedName>
        <fullName evidence="2">Uncharacterized protein</fullName>
    </submittedName>
</protein>
<dbReference type="Proteomes" id="UP000288178">
    <property type="component" value="Unassembled WGS sequence"/>
</dbReference>
<evidence type="ECO:0000313" key="2">
    <source>
        <dbReference type="EMBL" id="RVT53988.1"/>
    </source>
</evidence>
<name>A0A3S2UB37_9BURK</name>
<dbReference type="InterPro" id="IPR058087">
    <property type="entry name" value="XAC2610_dom"/>
</dbReference>
<reference evidence="2 3" key="1">
    <citation type="submission" date="2019-01" db="EMBL/GenBank/DDBJ databases">
        <authorList>
            <person name="Chen W.-M."/>
        </authorList>
    </citation>
    <scope>NUCLEOTIDE SEQUENCE [LARGE SCALE GENOMIC DNA]</scope>
    <source>
        <strain evidence="2 3">ICH-3</strain>
    </source>
</reference>
<proteinExistence type="predicted"/>